<accession>A0AAW1ACQ2</accession>
<dbReference type="Proteomes" id="UP001432146">
    <property type="component" value="Unassembled WGS sequence"/>
</dbReference>
<comment type="caution">
    <text evidence="1">The sequence shown here is derived from an EMBL/GenBank/DDBJ whole genome shotgun (WGS) entry which is preliminary data.</text>
</comment>
<proteinExistence type="predicted"/>
<reference evidence="1 2" key="1">
    <citation type="submission" date="2024-05" db="EMBL/GenBank/DDBJ databases">
        <title>The nuclear and mitochondrial genome assemblies of Tetragonisca angustula (Apidae: Meliponini), a tiny yet remarkable pollinator in the Neotropics.</title>
        <authorList>
            <person name="Ferrari R."/>
            <person name="Ricardo P.C."/>
            <person name="Dias F.C."/>
            <person name="Araujo N.S."/>
            <person name="Soares D.O."/>
            <person name="Zhou Q.-S."/>
            <person name="Zhu C.-D."/>
            <person name="Coutinho L."/>
            <person name="Airas M.C."/>
            <person name="Batista T.M."/>
        </authorList>
    </citation>
    <scope>NUCLEOTIDE SEQUENCE [LARGE SCALE GENOMIC DNA]</scope>
    <source>
        <strain evidence="1">ASF017062</strain>
        <tissue evidence="1">Abdomen</tissue>
    </source>
</reference>
<dbReference type="EMBL" id="JAWNGG020000026">
    <property type="protein sequence ID" value="KAK9307792.1"/>
    <property type="molecule type" value="Genomic_DNA"/>
</dbReference>
<gene>
    <name evidence="1" type="ORF">QLX08_002024</name>
</gene>
<protein>
    <submittedName>
        <fullName evidence="1">Uncharacterized protein</fullName>
    </submittedName>
</protein>
<name>A0AAW1ACQ2_9HYME</name>
<sequence>MVTSAFTYLLLRAPLFPILHGPRRERPVGPARAAARDEKVSLLIQRCAGPENRLGRRNWREELPRGSPGTKNKRIFCQNWLSREKNVPQ</sequence>
<evidence type="ECO:0000313" key="2">
    <source>
        <dbReference type="Proteomes" id="UP001432146"/>
    </source>
</evidence>
<keyword evidence="2" id="KW-1185">Reference proteome</keyword>
<organism evidence="1 2">
    <name type="scientific">Tetragonisca angustula</name>
    <dbReference type="NCBI Taxonomy" id="166442"/>
    <lineage>
        <taxon>Eukaryota</taxon>
        <taxon>Metazoa</taxon>
        <taxon>Ecdysozoa</taxon>
        <taxon>Arthropoda</taxon>
        <taxon>Hexapoda</taxon>
        <taxon>Insecta</taxon>
        <taxon>Pterygota</taxon>
        <taxon>Neoptera</taxon>
        <taxon>Endopterygota</taxon>
        <taxon>Hymenoptera</taxon>
        <taxon>Apocrita</taxon>
        <taxon>Aculeata</taxon>
        <taxon>Apoidea</taxon>
        <taxon>Anthophila</taxon>
        <taxon>Apidae</taxon>
        <taxon>Tetragonisca</taxon>
    </lineage>
</organism>
<evidence type="ECO:0000313" key="1">
    <source>
        <dbReference type="EMBL" id="KAK9307792.1"/>
    </source>
</evidence>
<dbReference type="AlphaFoldDB" id="A0AAW1ACQ2"/>